<protein>
    <submittedName>
        <fullName evidence="1">Flagellar FlhE family protein</fullName>
    </submittedName>
</protein>
<proteinExistence type="predicted"/>
<dbReference type="HOGENOM" id="CLU_140250_0_0_6"/>
<dbReference type="eggNOG" id="ENOG502ZRXW">
    <property type="taxonomic scope" value="Bacteria"/>
</dbReference>
<dbReference type="Pfam" id="PF06366">
    <property type="entry name" value="FlhE"/>
    <property type="match status" value="1"/>
</dbReference>
<gene>
    <name evidence="1" type="ordered locus">Dd703_1521</name>
</gene>
<evidence type="ECO:0000313" key="2">
    <source>
        <dbReference type="Proteomes" id="UP000002734"/>
    </source>
</evidence>
<dbReference type="KEGG" id="dda:Dd703_1521"/>
<keyword evidence="2" id="KW-1185">Reference proteome</keyword>
<reference evidence="1" key="1">
    <citation type="submission" date="2009-06" db="EMBL/GenBank/DDBJ databases">
        <title>Complete sequence of Dickeya dadantii Ech703.</title>
        <authorList>
            <consortium name="US DOE Joint Genome Institute"/>
            <person name="Lucas S."/>
            <person name="Copeland A."/>
            <person name="Lapidus A."/>
            <person name="Glavina del Rio T."/>
            <person name="Dalin E."/>
            <person name="Tice H."/>
            <person name="Bruce D."/>
            <person name="Goodwin L."/>
            <person name="Pitluck S."/>
            <person name="Chertkov O."/>
            <person name="Brettin T."/>
            <person name="Detter J.C."/>
            <person name="Han C."/>
            <person name="Larimer F."/>
            <person name="Land M."/>
            <person name="Hauser L."/>
            <person name="Kyrpides N."/>
            <person name="Mikhailova N."/>
            <person name="Balakrishnan V."/>
            <person name="Glasner J."/>
            <person name="Perna N.T."/>
        </authorList>
    </citation>
    <scope>NUCLEOTIDE SEQUENCE [LARGE SCALE GENOMIC DNA]</scope>
    <source>
        <strain evidence="1">Ech703</strain>
    </source>
</reference>
<dbReference type="Proteomes" id="UP000002734">
    <property type="component" value="Chromosome"/>
</dbReference>
<sequence length="135" mass="14913">MKGIWLIFGLLASGYVLGVGKSPVWDGANIYLGQKGVVYRSAMLQSNGMFPERSTVTSVVWRYNLSSSAIPSRFSSSLCTSDRCIRLDGASGKTLAFEGVPANRPFYFVFYIPGKGALRPPMTVLRYEVMVNYHN</sequence>
<organism evidence="1 2">
    <name type="scientific">Musicola paradisiaca (strain Ech703)</name>
    <name type="common">Dickeya paradisiaca</name>
    <name type="synonym">Dickeya dadantii</name>
    <dbReference type="NCBI Taxonomy" id="579405"/>
    <lineage>
        <taxon>Bacteria</taxon>
        <taxon>Pseudomonadati</taxon>
        <taxon>Pseudomonadota</taxon>
        <taxon>Gammaproteobacteria</taxon>
        <taxon>Enterobacterales</taxon>
        <taxon>Pectobacteriaceae</taxon>
        <taxon>Musicola</taxon>
    </lineage>
</organism>
<dbReference type="InterPro" id="IPR009420">
    <property type="entry name" value="FlhE"/>
</dbReference>
<keyword evidence="1" id="KW-0282">Flagellum</keyword>
<keyword evidence="1" id="KW-0966">Cell projection</keyword>
<keyword evidence="1" id="KW-0969">Cilium</keyword>
<name>C6C356_MUSP7</name>
<accession>C6C356</accession>
<dbReference type="AlphaFoldDB" id="C6C356"/>
<dbReference type="STRING" id="579405.Dd703_1521"/>
<dbReference type="EMBL" id="CP001654">
    <property type="protein sequence ID" value="ACS85321.1"/>
    <property type="molecule type" value="Genomic_DNA"/>
</dbReference>
<evidence type="ECO:0000313" key="1">
    <source>
        <dbReference type="EMBL" id="ACS85321.1"/>
    </source>
</evidence>